<sequence length="115" mass="12460">MVDVSRKTSAAASAETSSDGEEETRAERAEKAAMAARAHAIQGQRPPQPSTPVVLAHPQHKAWEERFGGRGINLLDFSLICRNIKDINLLGNNAKNVTKKAKCIVLSFLVYSADS</sequence>
<organism evidence="2">
    <name type="scientific">Fagus sylvatica</name>
    <name type="common">Beechnut</name>
    <dbReference type="NCBI Taxonomy" id="28930"/>
    <lineage>
        <taxon>Eukaryota</taxon>
        <taxon>Viridiplantae</taxon>
        <taxon>Streptophyta</taxon>
        <taxon>Embryophyta</taxon>
        <taxon>Tracheophyta</taxon>
        <taxon>Spermatophyta</taxon>
        <taxon>Magnoliopsida</taxon>
        <taxon>eudicotyledons</taxon>
        <taxon>Gunneridae</taxon>
        <taxon>Pentapetalae</taxon>
        <taxon>rosids</taxon>
        <taxon>fabids</taxon>
        <taxon>Fagales</taxon>
        <taxon>Fagaceae</taxon>
        <taxon>Fagus</taxon>
    </lineage>
</organism>
<evidence type="ECO:0000313" key="2">
    <source>
        <dbReference type="EMBL" id="SPD30743.1"/>
    </source>
</evidence>
<gene>
    <name evidence="2" type="ORF">FSB_LOCUS58625</name>
</gene>
<proteinExistence type="predicted"/>
<evidence type="ECO:0000256" key="1">
    <source>
        <dbReference type="SAM" id="MobiDB-lite"/>
    </source>
</evidence>
<dbReference type="AlphaFoldDB" id="A0A2N9J2R9"/>
<name>A0A2N9J2R9_FAGSY</name>
<feature type="region of interest" description="Disordered" evidence="1">
    <location>
        <begin position="1"/>
        <end position="54"/>
    </location>
</feature>
<feature type="compositionally biased region" description="Low complexity" evidence="1">
    <location>
        <begin position="8"/>
        <end position="17"/>
    </location>
</feature>
<protein>
    <submittedName>
        <fullName evidence="2">Uncharacterized protein</fullName>
    </submittedName>
</protein>
<reference evidence="2" key="1">
    <citation type="submission" date="2018-02" db="EMBL/GenBank/DDBJ databases">
        <authorList>
            <person name="Cohen D.B."/>
            <person name="Kent A.D."/>
        </authorList>
    </citation>
    <scope>NUCLEOTIDE SEQUENCE</scope>
</reference>
<accession>A0A2N9J2R9</accession>
<dbReference type="EMBL" id="OIVN01006330">
    <property type="protein sequence ID" value="SPD30743.1"/>
    <property type="molecule type" value="Genomic_DNA"/>
</dbReference>